<dbReference type="Proteomes" id="UP000272959">
    <property type="component" value="Segment"/>
</dbReference>
<reference evidence="2 3" key="1">
    <citation type="journal article" date="2019" name="ISME J.">
        <title>Cobaviruses - a new globally distributed phage group infecting Rhodobacteraceae in marine ecosystems.</title>
        <authorList>
            <person name="Bischoff V."/>
            <person name="Bunk B."/>
            <person name="Meier-Kolthoff J.P."/>
            <person name="Sproer C."/>
            <person name="Poehlein A."/>
            <person name="Dogs M."/>
            <person name="Nguyen M."/>
            <person name="Petersen J."/>
            <person name="Daniel R."/>
            <person name="Overmann J."/>
            <person name="Goker M."/>
            <person name="Simon M."/>
            <person name="Brinkhoff T."/>
            <person name="Moraru C."/>
        </authorList>
    </citation>
    <scope>NUCLEOTIDE SEQUENCE [LARGE SCALE GENOMIC DNA]</scope>
</reference>
<name>A0A3G2YRZ2_9CAUD</name>
<keyword evidence="3" id="KW-1185">Reference proteome</keyword>
<dbReference type="Pfam" id="PF21722">
    <property type="entry name" value="Gly_rich_2"/>
    <property type="match status" value="1"/>
</dbReference>
<accession>A0A3G2YRZ2</accession>
<feature type="domain" description="Glycine-rich" evidence="1">
    <location>
        <begin position="74"/>
        <end position="170"/>
    </location>
</feature>
<evidence type="ECO:0000313" key="3">
    <source>
        <dbReference type="Proteomes" id="UP000272959"/>
    </source>
</evidence>
<sequence>MVIPTGTASFQDIQDEFGGSHPISMTEYYGVTGGIPASGSISLNAFRGKASYTWMTATGGTVTTDGNYKYHTFTSSGTFTITNGDAQTVEYLVVGGGGGGGDRHGGGGGAGGYLAGNIALAAPATWTVIVGGGGAGGSYEAYNTSPRGSGGAGGNSFLTPAGTAYGGGGATRSANQSTVGARGGSGVVIIRYQFQE</sequence>
<evidence type="ECO:0000259" key="1">
    <source>
        <dbReference type="Pfam" id="PF21722"/>
    </source>
</evidence>
<evidence type="ECO:0000313" key="2">
    <source>
        <dbReference type="EMBL" id="AYP28163.1"/>
    </source>
</evidence>
<proteinExistence type="predicted"/>
<organism evidence="2 3">
    <name type="scientific">Lentibacter phage vB_LenP_ICBM1</name>
    <dbReference type="NCBI Taxonomy" id="2847822"/>
    <lineage>
        <taxon>Viruses</taxon>
        <taxon>Duplodnaviria</taxon>
        <taxon>Heunggongvirae</taxon>
        <taxon>Uroviricota</taxon>
        <taxon>Caudoviricetes</taxon>
        <taxon>Zobellviridae</taxon>
        <taxon>Cobavirinae</taxon>
        <taxon>Siovirus</taxon>
        <taxon>Siovirus germanense</taxon>
    </lineage>
</organism>
<gene>
    <name evidence="2" type="ORF">vBLenPICBM1__50</name>
</gene>
<protein>
    <recommendedName>
        <fullName evidence="1">Glycine-rich domain-containing protein</fullName>
    </recommendedName>
</protein>
<dbReference type="EMBL" id="MF431617">
    <property type="protein sequence ID" value="AYP28163.1"/>
    <property type="molecule type" value="Genomic_DNA"/>
</dbReference>
<dbReference type="InterPro" id="IPR049304">
    <property type="entry name" value="Gly_rich_dom"/>
</dbReference>